<gene>
    <name evidence="4" type="ORF">GCM10023214_05650</name>
</gene>
<keyword evidence="1" id="KW-1133">Transmembrane helix</keyword>
<keyword evidence="5" id="KW-1185">Reference proteome</keyword>
<feature type="signal peptide" evidence="2">
    <location>
        <begin position="1"/>
        <end position="27"/>
    </location>
</feature>
<comment type="caution">
    <text evidence="4">The sequence shown here is derived from an EMBL/GenBank/DDBJ whole genome shotgun (WGS) entry which is preliminary data.</text>
</comment>
<dbReference type="InterPro" id="IPR001434">
    <property type="entry name" value="OmcB-like_DUF11"/>
</dbReference>
<keyword evidence="1" id="KW-0472">Membrane</keyword>
<evidence type="ECO:0000259" key="3">
    <source>
        <dbReference type="Pfam" id="PF01345"/>
    </source>
</evidence>
<evidence type="ECO:0000256" key="1">
    <source>
        <dbReference type="SAM" id="Phobius"/>
    </source>
</evidence>
<evidence type="ECO:0000256" key="2">
    <source>
        <dbReference type="SAM" id="SignalP"/>
    </source>
</evidence>
<dbReference type="InterPro" id="IPR013783">
    <property type="entry name" value="Ig-like_fold"/>
</dbReference>
<keyword evidence="2" id="KW-0732">Signal</keyword>
<organism evidence="4 5">
    <name type="scientific">Amycolatopsis dongchuanensis</name>
    <dbReference type="NCBI Taxonomy" id="1070866"/>
    <lineage>
        <taxon>Bacteria</taxon>
        <taxon>Bacillati</taxon>
        <taxon>Actinomycetota</taxon>
        <taxon>Actinomycetes</taxon>
        <taxon>Pseudonocardiales</taxon>
        <taxon>Pseudonocardiaceae</taxon>
        <taxon>Amycolatopsis</taxon>
    </lineage>
</organism>
<dbReference type="RefSeq" id="WP_346051878.1">
    <property type="nucleotide sequence ID" value="NZ_BAABIB010000017.1"/>
</dbReference>
<dbReference type="Pfam" id="PF01345">
    <property type="entry name" value="DUF11"/>
    <property type="match status" value="1"/>
</dbReference>
<feature type="transmembrane region" description="Helical" evidence="1">
    <location>
        <begin position="298"/>
        <end position="317"/>
    </location>
</feature>
<dbReference type="Gene3D" id="2.60.40.10">
    <property type="entry name" value="Immunoglobulins"/>
    <property type="match status" value="1"/>
</dbReference>
<evidence type="ECO:0000313" key="4">
    <source>
        <dbReference type="EMBL" id="GAA5153116.1"/>
    </source>
</evidence>
<evidence type="ECO:0000313" key="5">
    <source>
        <dbReference type="Proteomes" id="UP001500192"/>
    </source>
</evidence>
<sequence>MRRLLFGVLGAGVTSALFLGSALPANAAPETADVPLATIGTGPASATLSNGVTASVDNGTWVANANSYVIRTGSQTWTYSEPVNVRFTVNQLNGAPPNADAYECVRFPNADVTVETLGTSHSWDAATSTLCHTGANDTGQSDETTFTTKAPTTSLTWQAVGGTGLARGLSSMAVTVDRPQADLAVAKSGPANVSSGDTIEYTIVVINNGPDASSGYTLTDPVPAGLTQVTVPADCTTDGSTVTCTHGPLGVGESALYTVTGVADGSTSVITNTAQVTGNDPDPNPGNNTSTAVTEVPMVSAGVAAGAFALLGGGWALRRRMRQGTAA</sequence>
<protein>
    <recommendedName>
        <fullName evidence="3">DUF11 domain-containing protein</fullName>
    </recommendedName>
</protein>
<reference evidence="5" key="1">
    <citation type="journal article" date="2019" name="Int. J. Syst. Evol. Microbiol.">
        <title>The Global Catalogue of Microorganisms (GCM) 10K type strain sequencing project: providing services to taxonomists for standard genome sequencing and annotation.</title>
        <authorList>
            <consortium name="The Broad Institute Genomics Platform"/>
            <consortium name="The Broad Institute Genome Sequencing Center for Infectious Disease"/>
            <person name="Wu L."/>
            <person name="Ma J."/>
        </authorList>
    </citation>
    <scope>NUCLEOTIDE SEQUENCE [LARGE SCALE GENOMIC DNA]</scope>
    <source>
        <strain evidence="5">JCM 18054</strain>
    </source>
</reference>
<dbReference type="InterPro" id="IPR047589">
    <property type="entry name" value="DUF11_rpt"/>
</dbReference>
<dbReference type="EMBL" id="BAABIB010000017">
    <property type="protein sequence ID" value="GAA5153116.1"/>
    <property type="molecule type" value="Genomic_DNA"/>
</dbReference>
<feature type="chain" id="PRO_5046574783" description="DUF11 domain-containing protein" evidence="2">
    <location>
        <begin position="28"/>
        <end position="327"/>
    </location>
</feature>
<dbReference type="NCBIfam" id="TIGR01451">
    <property type="entry name" value="B_ant_repeat"/>
    <property type="match status" value="1"/>
</dbReference>
<keyword evidence="1" id="KW-0812">Transmembrane</keyword>
<proteinExistence type="predicted"/>
<name>A0ABP9PW06_9PSEU</name>
<feature type="domain" description="DUF11" evidence="3">
    <location>
        <begin position="182"/>
        <end position="292"/>
    </location>
</feature>
<dbReference type="Proteomes" id="UP001500192">
    <property type="component" value="Unassembled WGS sequence"/>
</dbReference>
<accession>A0ABP9PW06</accession>